<evidence type="ECO:0000259" key="2">
    <source>
        <dbReference type="Pfam" id="PF13472"/>
    </source>
</evidence>
<dbReference type="CDD" id="cd01820">
    <property type="entry name" value="PAF_acetylesterase_like"/>
    <property type="match status" value="1"/>
</dbReference>
<dbReference type="PANTHER" id="PTHR11852:SF0">
    <property type="entry name" value="PLATELET-ACTIVATING FACTOR ACETYLHYDROLASE IB SUBUNIT BETA HOMOLOG"/>
    <property type="match status" value="1"/>
</dbReference>
<comment type="similarity">
    <text evidence="1">Belongs to the 'GDSL' lipolytic enzyme family. Platelet-activating factor acetylhydrolase IB beta/gamma subunits subfamily.</text>
</comment>
<keyword evidence="4" id="KW-1185">Reference proteome</keyword>
<evidence type="ECO:0000256" key="1">
    <source>
        <dbReference type="ARBA" id="ARBA00038184"/>
    </source>
</evidence>
<evidence type="ECO:0000313" key="3">
    <source>
        <dbReference type="EMBL" id="AQQ71825.1"/>
    </source>
</evidence>
<protein>
    <submittedName>
        <fullName evidence="3">GDSL-like Lipase/Acylhydrolase</fullName>
    </submittedName>
</protein>
<gene>
    <name evidence="3" type="ORF">SMSP2_02204</name>
</gene>
<dbReference type="Proteomes" id="UP000188181">
    <property type="component" value="Chromosome"/>
</dbReference>
<dbReference type="Gene3D" id="3.40.50.1110">
    <property type="entry name" value="SGNH hydrolase"/>
    <property type="match status" value="1"/>
</dbReference>
<dbReference type="PROSITE" id="PS51257">
    <property type="entry name" value="PROKAR_LIPOPROTEIN"/>
    <property type="match status" value="1"/>
</dbReference>
<accession>A0A1Q2MGJ5</accession>
<dbReference type="KEGG" id="pbas:SMSP2_02204"/>
<dbReference type="Pfam" id="PF13472">
    <property type="entry name" value="Lipase_GDSL_2"/>
    <property type="match status" value="1"/>
</dbReference>
<dbReference type="OrthoDB" id="2513075at2"/>
<name>A0A1Q2MGJ5_9BACT</name>
<proteinExistence type="inferred from homology"/>
<dbReference type="STRING" id="1851148.SMSP2_02204"/>
<dbReference type="InterPro" id="IPR036514">
    <property type="entry name" value="SGNH_hydro_sf"/>
</dbReference>
<dbReference type="InterPro" id="IPR013830">
    <property type="entry name" value="SGNH_hydro"/>
</dbReference>
<evidence type="ECO:0000313" key="4">
    <source>
        <dbReference type="Proteomes" id="UP000188181"/>
    </source>
</evidence>
<dbReference type="AlphaFoldDB" id="A0A1Q2MGJ5"/>
<organism evidence="3 4">
    <name type="scientific">Limihaloglobus sulfuriphilus</name>
    <dbReference type="NCBI Taxonomy" id="1851148"/>
    <lineage>
        <taxon>Bacteria</taxon>
        <taxon>Pseudomonadati</taxon>
        <taxon>Planctomycetota</taxon>
        <taxon>Phycisphaerae</taxon>
        <taxon>Sedimentisphaerales</taxon>
        <taxon>Sedimentisphaeraceae</taxon>
        <taxon>Limihaloglobus</taxon>
    </lineage>
</organism>
<dbReference type="PANTHER" id="PTHR11852">
    <property type="entry name" value="PLATELET-ACTIVATING FACTOR ACETYLHYDROLASE"/>
    <property type="match status" value="1"/>
</dbReference>
<dbReference type="GO" id="GO:0016788">
    <property type="term" value="F:hydrolase activity, acting on ester bonds"/>
    <property type="evidence" value="ECO:0007669"/>
    <property type="project" value="UniProtKB-ARBA"/>
</dbReference>
<dbReference type="RefSeq" id="WP_146683974.1">
    <property type="nucleotide sequence ID" value="NZ_CP019646.1"/>
</dbReference>
<reference evidence="4" key="1">
    <citation type="submission" date="2017-02" db="EMBL/GenBank/DDBJ databases">
        <title>Comparative genomics and description of representatives of a novel lineage of planctomycetes thriving in anoxic sediments.</title>
        <authorList>
            <person name="Spring S."/>
            <person name="Bunk B."/>
            <person name="Sproer C."/>
        </authorList>
    </citation>
    <scope>NUCLEOTIDE SEQUENCE [LARGE SCALE GENOMIC DNA]</scope>
    <source>
        <strain evidence="4">SM-Chi-D1</strain>
    </source>
</reference>
<keyword evidence="3" id="KW-0378">Hydrolase</keyword>
<dbReference type="EMBL" id="CP019646">
    <property type="protein sequence ID" value="AQQ71825.1"/>
    <property type="molecule type" value="Genomic_DNA"/>
</dbReference>
<feature type="domain" description="SGNH hydrolase-type esterase" evidence="2">
    <location>
        <begin position="70"/>
        <end position="233"/>
    </location>
</feature>
<sequence>MKKTAFLTLIISFSILLTGCSCEKVSKYPVEIGSHSAVTPVARSDRDWWMPRHEGVLEQVKDGNVDLIMIGDSITHGWDGKGKDVWQQYYAPRNAVNMGFSGDRTQHVLWRLENGEIDGIDPKLAVIMIGTNNSNWQDNTAQEIADGIVAICKKLRADLPQTKILILAIFPRGEGPSAQREKNQLASEMASKIADGKWIYYLDINDEFLDENEILSKDIMPDLLHPNENGYKIWAEAIEPTVKKLMGE</sequence>
<dbReference type="SUPFAM" id="SSF52266">
    <property type="entry name" value="SGNH hydrolase"/>
    <property type="match status" value="1"/>
</dbReference>